<dbReference type="PROSITE" id="PS00041">
    <property type="entry name" value="HTH_ARAC_FAMILY_1"/>
    <property type="match status" value="1"/>
</dbReference>
<accession>A0A172TPC7</accession>
<keyword evidence="6" id="KW-1185">Reference proteome</keyword>
<evidence type="ECO:0000313" key="6">
    <source>
        <dbReference type="Proteomes" id="UP000076927"/>
    </source>
</evidence>
<protein>
    <recommendedName>
        <fullName evidence="4">HTH araC/xylS-type domain-containing protein</fullName>
    </recommendedName>
</protein>
<dbReference type="InterPro" id="IPR009057">
    <property type="entry name" value="Homeodomain-like_sf"/>
</dbReference>
<dbReference type="InterPro" id="IPR018062">
    <property type="entry name" value="HTH_AraC-typ_CS"/>
</dbReference>
<feature type="domain" description="HTH araC/xylS-type" evidence="4">
    <location>
        <begin position="156"/>
        <end position="254"/>
    </location>
</feature>
<evidence type="ECO:0000256" key="3">
    <source>
        <dbReference type="ARBA" id="ARBA00023163"/>
    </source>
</evidence>
<evidence type="ECO:0000313" key="5">
    <source>
        <dbReference type="EMBL" id="ANE48832.1"/>
    </source>
</evidence>
<dbReference type="Pfam" id="PF12833">
    <property type="entry name" value="HTH_18"/>
    <property type="match status" value="1"/>
</dbReference>
<dbReference type="AlphaFoldDB" id="A0A172TPC7"/>
<dbReference type="InterPro" id="IPR018060">
    <property type="entry name" value="HTH_AraC"/>
</dbReference>
<dbReference type="Proteomes" id="UP000076927">
    <property type="component" value="Chromosome"/>
</dbReference>
<organism evidence="5 6">
    <name type="scientific">Paenibacillus swuensis</name>
    <dbReference type="NCBI Taxonomy" id="1178515"/>
    <lineage>
        <taxon>Bacteria</taxon>
        <taxon>Bacillati</taxon>
        <taxon>Bacillota</taxon>
        <taxon>Bacilli</taxon>
        <taxon>Bacillales</taxon>
        <taxon>Paenibacillaceae</taxon>
        <taxon>Paenibacillus</taxon>
    </lineage>
</organism>
<evidence type="ECO:0000256" key="2">
    <source>
        <dbReference type="ARBA" id="ARBA00023125"/>
    </source>
</evidence>
<dbReference type="KEGG" id="pswu:SY83_09975"/>
<keyword evidence="1" id="KW-0805">Transcription regulation</keyword>
<gene>
    <name evidence="5" type="ORF">SY83_09975</name>
</gene>
<keyword evidence="3" id="KW-0804">Transcription</keyword>
<dbReference type="PROSITE" id="PS01124">
    <property type="entry name" value="HTH_ARAC_FAMILY_2"/>
    <property type="match status" value="1"/>
</dbReference>
<dbReference type="GO" id="GO:0043565">
    <property type="term" value="F:sequence-specific DNA binding"/>
    <property type="evidence" value="ECO:0007669"/>
    <property type="project" value="InterPro"/>
</dbReference>
<dbReference type="SMART" id="SM00342">
    <property type="entry name" value="HTH_ARAC"/>
    <property type="match status" value="1"/>
</dbReference>
<proteinExistence type="predicted"/>
<dbReference type="EMBL" id="CP011388">
    <property type="protein sequence ID" value="ANE48832.1"/>
    <property type="molecule type" value="Genomic_DNA"/>
</dbReference>
<dbReference type="GO" id="GO:0003700">
    <property type="term" value="F:DNA-binding transcription factor activity"/>
    <property type="evidence" value="ECO:0007669"/>
    <property type="project" value="InterPro"/>
</dbReference>
<dbReference type="STRING" id="1178515.SY83_09975"/>
<dbReference type="Gene3D" id="1.10.10.60">
    <property type="entry name" value="Homeodomain-like"/>
    <property type="match status" value="1"/>
</dbReference>
<sequence>MVRYLYVQDREQFSYPEEVYKHWVVLAAEAGRFSYGVQGQQGSAGFGQLVFCPPGVPLGRMIESRLTFHFMEFDWMTEVGEGMEPSNAYYPEPIVTIRDIHRLKSNYDYMCPWSDTNEPGGRPLLNHLLTDLLYLYRSELEAYRQSVRTRTDPLMGQAALYLQQHAFGPLSMRELSDELGISQSQLTRRYQASFGRSPIEELTSTRLQAARTLLLETDRTLEDIAEACGYQNGYYLSRVFTKKMKVSPSEFRRAHRV</sequence>
<keyword evidence="2" id="KW-0238">DNA-binding</keyword>
<name>A0A172TPC7_9BACL</name>
<evidence type="ECO:0000256" key="1">
    <source>
        <dbReference type="ARBA" id="ARBA00023015"/>
    </source>
</evidence>
<reference evidence="5 6" key="1">
    <citation type="submission" date="2015-01" db="EMBL/GenBank/DDBJ databases">
        <title>Paenibacillus swuensis/DY6/whole genome sequencing.</title>
        <authorList>
            <person name="Kim M.K."/>
            <person name="Srinivasan S."/>
            <person name="Lee J.-J."/>
        </authorList>
    </citation>
    <scope>NUCLEOTIDE SEQUENCE [LARGE SCALE GENOMIC DNA]</scope>
    <source>
        <strain evidence="5 6">DY6</strain>
    </source>
</reference>
<dbReference type="InterPro" id="IPR050204">
    <property type="entry name" value="AraC_XylS_family_regulators"/>
</dbReference>
<evidence type="ECO:0000259" key="4">
    <source>
        <dbReference type="PROSITE" id="PS01124"/>
    </source>
</evidence>
<dbReference type="PATRIC" id="fig|1178515.4.peg.1998"/>
<dbReference type="PANTHER" id="PTHR46796:SF13">
    <property type="entry name" value="HTH-TYPE TRANSCRIPTIONAL ACTIVATOR RHAS"/>
    <property type="match status" value="1"/>
</dbReference>
<dbReference type="SUPFAM" id="SSF46689">
    <property type="entry name" value="Homeodomain-like"/>
    <property type="match status" value="2"/>
</dbReference>
<dbReference type="PANTHER" id="PTHR46796">
    <property type="entry name" value="HTH-TYPE TRANSCRIPTIONAL ACTIVATOR RHAS-RELATED"/>
    <property type="match status" value="1"/>
</dbReference>